<keyword evidence="3" id="KW-1003">Cell membrane</keyword>
<evidence type="ECO:0000256" key="4">
    <source>
        <dbReference type="ARBA" id="ARBA00022692"/>
    </source>
</evidence>
<feature type="transmembrane region" description="Helical" evidence="7">
    <location>
        <begin position="106"/>
        <end position="126"/>
    </location>
</feature>
<dbReference type="AlphaFoldDB" id="A0A7C5DJP2"/>
<dbReference type="EMBL" id="DRSQ01000064">
    <property type="protein sequence ID" value="HHE31574.1"/>
    <property type="molecule type" value="Genomic_DNA"/>
</dbReference>
<gene>
    <name evidence="8" type="ORF">ENL07_02770</name>
</gene>
<proteinExistence type="inferred from homology"/>
<evidence type="ECO:0000256" key="3">
    <source>
        <dbReference type="ARBA" id="ARBA00022475"/>
    </source>
</evidence>
<evidence type="ECO:0000313" key="8">
    <source>
        <dbReference type="EMBL" id="HHE31574.1"/>
    </source>
</evidence>
<dbReference type="PANTHER" id="PTHR30106">
    <property type="entry name" value="INNER MEMBRANE PROTEIN YEIH-RELATED"/>
    <property type="match status" value="1"/>
</dbReference>
<protein>
    <submittedName>
        <fullName evidence="8">Sulfate exporter family transporter</fullName>
    </submittedName>
</protein>
<accession>A0A7C5DJP2</accession>
<dbReference type="Proteomes" id="UP000886058">
    <property type="component" value="Unassembled WGS sequence"/>
</dbReference>
<evidence type="ECO:0000256" key="5">
    <source>
        <dbReference type="ARBA" id="ARBA00022989"/>
    </source>
</evidence>
<feature type="transmembrane region" description="Helical" evidence="7">
    <location>
        <begin position="260"/>
        <end position="278"/>
    </location>
</feature>
<reference evidence="8" key="1">
    <citation type="journal article" date="2020" name="mSystems">
        <title>Genome- and Community-Level Interaction Insights into Carbon Utilization and Element Cycling Functions of Hydrothermarchaeota in Hydrothermal Sediment.</title>
        <authorList>
            <person name="Zhou Z."/>
            <person name="Liu Y."/>
            <person name="Xu W."/>
            <person name="Pan J."/>
            <person name="Luo Z.H."/>
            <person name="Li M."/>
        </authorList>
    </citation>
    <scope>NUCLEOTIDE SEQUENCE [LARGE SCALE GENOMIC DNA]</scope>
    <source>
        <strain evidence="8">HyVt-633</strain>
    </source>
</reference>
<feature type="transmembrane region" description="Helical" evidence="7">
    <location>
        <begin position="138"/>
        <end position="161"/>
    </location>
</feature>
<feature type="transmembrane region" description="Helical" evidence="7">
    <location>
        <begin position="221"/>
        <end position="240"/>
    </location>
</feature>
<sequence>MNNENIQKAIFWILLAASCIPLVHAPMALVAGIVFGIAVGNPWGKSVSVWTKRLLQISVVGLGFGMNLPVLIATGKSAFLYTAVSIALTMGIGLLLGKLFKTPKQTSTLISFGTAICGGSAIAAMAPVIKAESEETGVALATIFTLNSVALILFPPLGHLLNMTQEQFGIWSALAIHDTSSVVGAASAFGTVALGIGTTVKLTRALWIMPSALIGSWLNKAGGKVSIPLFIIGFVLAAVIKTLLPQFDPVWHGVNSVAKQSLVVTLFMIGSGLTREVLAKTGLKPLAQGVSLWVIVSAISCLAILQGLIH</sequence>
<keyword evidence="6 7" id="KW-0472">Membrane</keyword>
<feature type="transmembrane region" description="Helical" evidence="7">
    <location>
        <begin position="54"/>
        <end position="72"/>
    </location>
</feature>
<evidence type="ECO:0000256" key="6">
    <source>
        <dbReference type="ARBA" id="ARBA00023136"/>
    </source>
</evidence>
<comment type="caution">
    <text evidence="8">The sequence shown here is derived from an EMBL/GenBank/DDBJ whole genome shotgun (WGS) entry which is preliminary data.</text>
</comment>
<name>A0A7C5DJP2_9CHLB</name>
<feature type="transmembrane region" description="Helical" evidence="7">
    <location>
        <begin position="12"/>
        <end position="39"/>
    </location>
</feature>
<dbReference type="InterPro" id="IPR018383">
    <property type="entry name" value="UPF0324_pro"/>
</dbReference>
<organism evidence="8">
    <name type="scientific">Chlorobaculum parvum</name>
    <dbReference type="NCBI Taxonomy" id="274539"/>
    <lineage>
        <taxon>Bacteria</taxon>
        <taxon>Pseudomonadati</taxon>
        <taxon>Chlorobiota</taxon>
        <taxon>Chlorobiia</taxon>
        <taxon>Chlorobiales</taxon>
        <taxon>Chlorobiaceae</taxon>
        <taxon>Chlorobaculum</taxon>
    </lineage>
</organism>
<evidence type="ECO:0000256" key="7">
    <source>
        <dbReference type="SAM" id="Phobius"/>
    </source>
</evidence>
<dbReference type="GO" id="GO:0005886">
    <property type="term" value="C:plasma membrane"/>
    <property type="evidence" value="ECO:0007669"/>
    <property type="project" value="UniProtKB-SubCell"/>
</dbReference>
<keyword evidence="5 7" id="KW-1133">Transmembrane helix</keyword>
<evidence type="ECO:0000256" key="1">
    <source>
        <dbReference type="ARBA" id="ARBA00004651"/>
    </source>
</evidence>
<keyword evidence="4 7" id="KW-0812">Transmembrane</keyword>
<dbReference type="PANTHER" id="PTHR30106:SF1">
    <property type="entry name" value="UPF0324 MEMBRANE PROTEIN FN0533"/>
    <property type="match status" value="1"/>
</dbReference>
<comment type="similarity">
    <text evidence="2">Belongs to the UPF0324 family.</text>
</comment>
<evidence type="ECO:0000256" key="2">
    <source>
        <dbReference type="ARBA" id="ARBA00007977"/>
    </source>
</evidence>
<feature type="transmembrane region" description="Helical" evidence="7">
    <location>
        <begin position="290"/>
        <end position="309"/>
    </location>
</feature>
<comment type="subcellular location">
    <subcellularLocation>
        <location evidence="1">Cell membrane</location>
        <topology evidence="1">Multi-pass membrane protein</topology>
    </subcellularLocation>
</comment>
<feature type="transmembrane region" description="Helical" evidence="7">
    <location>
        <begin position="79"/>
        <end position="100"/>
    </location>
</feature>
<dbReference type="Pfam" id="PF03601">
    <property type="entry name" value="Cons_hypoth698"/>
    <property type="match status" value="1"/>
</dbReference>